<sequence length="112" mass="11791">MNLQITSAVPKLIHHLPESGKSIDPRAFLPPQRDVFPGSAGAKVLSTGWLLVVFSEKKSLEACWAKGVPDEVGSLHVGYILASLYGTADIVESGRAVSDTPGDCSMISKGPS</sequence>
<dbReference type="AlphaFoldDB" id="A0A1V6N734"/>
<keyword evidence="2" id="KW-1185">Reference proteome</keyword>
<reference evidence="2" key="1">
    <citation type="journal article" date="2017" name="Nat. Microbiol.">
        <title>Global analysis of biosynthetic gene clusters reveals vast potential of secondary metabolite production in Penicillium species.</title>
        <authorList>
            <person name="Nielsen J.C."/>
            <person name="Grijseels S."/>
            <person name="Prigent S."/>
            <person name="Ji B."/>
            <person name="Dainat J."/>
            <person name="Nielsen K.F."/>
            <person name="Frisvad J.C."/>
            <person name="Workman M."/>
            <person name="Nielsen J."/>
        </authorList>
    </citation>
    <scope>NUCLEOTIDE SEQUENCE [LARGE SCALE GENOMIC DNA]</scope>
    <source>
        <strain evidence="2">IBT 4502</strain>
    </source>
</reference>
<dbReference type="EMBL" id="MDYM01000023">
    <property type="protein sequence ID" value="OQD60422.1"/>
    <property type="molecule type" value="Genomic_DNA"/>
</dbReference>
<dbReference type="OrthoDB" id="3009558at2759"/>
<name>A0A1V6N734_PENPO</name>
<organism evidence="1 2">
    <name type="scientific">Penicillium polonicum</name>
    <dbReference type="NCBI Taxonomy" id="60169"/>
    <lineage>
        <taxon>Eukaryota</taxon>
        <taxon>Fungi</taxon>
        <taxon>Dikarya</taxon>
        <taxon>Ascomycota</taxon>
        <taxon>Pezizomycotina</taxon>
        <taxon>Eurotiomycetes</taxon>
        <taxon>Eurotiomycetidae</taxon>
        <taxon>Eurotiales</taxon>
        <taxon>Aspergillaceae</taxon>
        <taxon>Penicillium</taxon>
    </lineage>
</organism>
<evidence type="ECO:0000313" key="2">
    <source>
        <dbReference type="Proteomes" id="UP000191408"/>
    </source>
</evidence>
<protein>
    <submittedName>
        <fullName evidence="1">Uncharacterized protein</fullName>
    </submittedName>
</protein>
<evidence type="ECO:0000313" key="1">
    <source>
        <dbReference type="EMBL" id="OQD60422.1"/>
    </source>
</evidence>
<proteinExistence type="predicted"/>
<comment type="caution">
    <text evidence="1">The sequence shown here is derived from an EMBL/GenBank/DDBJ whole genome shotgun (WGS) entry which is preliminary data.</text>
</comment>
<dbReference type="Proteomes" id="UP000191408">
    <property type="component" value="Unassembled WGS sequence"/>
</dbReference>
<accession>A0A1V6N734</accession>
<dbReference type="STRING" id="60169.A0A1V6N734"/>
<gene>
    <name evidence="1" type="ORF">PENPOL_c023G07513</name>
</gene>